<feature type="region of interest" description="Disordered" evidence="1">
    <location>
        <begin position="30"/>
        <end position="55"/>
    </location>
</feature>
<dbReference type="EMBL" id="CP001101">
    <property type="protein sequence ID" value="ACE04575.1"/>
    <property type="molecule type" value="Genomic_DNA"/>
</dbReference>
<accession>B3EKN9</accession>
<protein>
    <submittedName>
        <fullName evidence="2">Uncharacterized protein</fullName>
    </submittedName>
</protein>
<proteinExistence type="predicted"/>
<dbReference type="OrthoDB" id="9789566at2"/>
<reference evidence="2" key="1">
    <citation type="submission" date="2008-06" db="EMBL/GenBank/DDBJ databases">
        <title>Complete sequence of Chlorobium phaeobacteroides BS1.</title>
        <authorList>
            <consortium name="US DOE Joint Genome Institute"/>
            <person name="Lucas S."/>
            <person name="Copeland A."/>
            <person name="Lapidus A."/>
            <person name="Glavina del Rio T."/>
            <person name="Dalin E."/>
            <person name="Tice H."/>
            <person name="Bruce D."/>
            <person name="Goodwin L."/>
            <person name="Pitluck S."/>
            <person name="Schmutz J."/>
            <person name="Larimer F."/>
            <person name="Land M."/>
            <person name="Hauser L."/>
            <person name="Kyrpides N."/>
            <person name="Ovchinnikova G."/>
            <person name="Li T."/>
            <person name="Liu Z."/>
            <person name="Zhao F."/>
            <person name="Overmann J."/>
            <person name="Bryant D.A."/>
            <person name="Richardson P."/>
        </authorList>
    </citation>
    <scope>NUCLEOTIDE SEQUENCE [LARGE SCALE GENOMIC DNA]</scope>
    <source>
        <strain evidence="2">BS1</strain>
    </source>
</reference>
<evidence type="ECO:0000313" key="2">
    <source>
        <dbReference type="EMBL" id="ACE04575.1"/>
    </source>
</evidence>
<dbReference type="HOGENOM" id="CLU_2631755_0_0_10"/>
<organism evidence="2">
    <name type="scientific">Chlorobium phaeobacteroides (strain BS1)</name>
    <dbReference type="NCBI Taxonomy" id="331678"/>
    <lineage>
        <taxon>Bacteria</taxon>
        <taxon>Pseudomonadati</taxon>
        <taxon>Chlorobiota</taxon>
        <taxon>Chlorobiia</taxon>
        <taxon>Chlorobiales</taxon>
        <taxon>Chlorobiaceae</taxon>
        <taxon>Chlorobium/Pelodictyon group</taxon>
        <taxon>Chlorobium</taxon>
    </lineage>
</organism>
<dbReference type="KEGG" id="cpb:Cphamn1_1656"/>
<sequence length="77" mass="8650">MEFSNSSTRAVARLANESKGSIHYHFGRRKSALRSNGKRGDPTVQRLQHKAGHRAGQEKIIVSGKTHLIRKEESEKP</sequence>
<name>B3EKN9_CHLPB</name>
<gene>
    <name evidence="2" type="ordered locus">Cphamn1_1656</name>
</gene>
<evidence type="ECO:0000256" key="1">
    <source>
        <dbReference type="SAM" id="MobiDB-lite"/>
    </source>
</evidence>
<dbReference type="AlphaFoldDB" id="B3EKN9"/>